<sequence>MTQASVQQTGIGQALPGFTTPPISRLDLALYCGASADHNPIHVDIDFARASGMEDVFAHGMLSMAWLGRVLTDWVPQRQLRSFQVRFVAVTQLKDCIRCEATVREVFEEDGERRARLDLRTLDQQGQVKLQGEAVVALAA</sequence>
<evidence type="ECO:0000313" key="3">
    <source>
        <dbReference type="Proteomes" id="UP001595630"/>
    </source>
</evidence>
<dbReference type="RefSeq" id="WP_386366817.1">
    <property type="nucleotide sequence ID" value="NZ_JBHRXZ010000024.1"/>
</dbReference>
<dbReference type="EMBL" id="JBHRXZ010000024">
    <property type="protein sequence ID" value="MFC3609351.1"/>
    <property type="molecule type" value="Genomic_DNA"/>
</dbReference>
<dbReference type="Gene3D" id="3.10.129.10">
    <property type="entry name" value="Hotdog Thioesterase"/>
    <property type="match status" value="1"/>
</dbReference>
<evidence type="ECO:0000259" key="1">
    <source>
        <dbReference type="Pfam" id="PF01575"/>
    </source>
</evidence>
<dbReference type="PANTHER" id="PTHR43841:SF3">
    <property type="entry name" value="(3R)-HYDROXYACYL-ACP DEHYDRATASE SUBUNIT HADB"/>
    <property type="match status" value="1"/>
</dbReference>
<dbReference type="PANTHER" id="PTHR43841">
    <property type="entry name" value="3-HYDROXYACYL-THIOESTER DEHYDRATASE HTDX-RELATED"/>
    <property type="match status" value="1"/>
</dbReference>
<accession>A0ABV7TCK0</accession>
<gene>
    <name evidence="2" type="ORF">ACFOMF_16365</name>
</gene>
<name>A0ABV7TCK0_9GAMM</name>
<protein>
    <submittedName>
        <fullName evidence="2">MaoC family dehydratase</fullName>
    </submittedName>
</protein>
<dbReference type="Pfam" id="PF01575">
    <property type="entry name" value="MaoC_dehydratas"/>
    <property type="match status" value="1"/>
</dbReference>
<dbReference type="CDD" id="cd03453">
    <property type="entry name" value="SAV4209_like"/>
    <property type="match status" value="1"/>
</dbReference>
<evidence type="ECO:0000313" key="2">
    <source>
        <dbReference type="EMBL" id="MFC3609351.1"/>
    </source>
</evidence>
<keyword evidence="3" id="KW-1185">Reference proteome</keyword>
<reference evidence="3" key="1">
    <citation type="journal article" date="2019" name="Int. J. Syst. Evol. Microbiol.">
        <title>The Global Catalogue of Microorganisms (GCM) 10K type strain sequencing project: providing services to taxonomists for standard genome sequencing and annotation.</title>
        <authorList>
            <consortium name="The Broad Institute Genomics Platform"/>
            <consortium name="The Broad Institute Genome Sequencing Center for Infectious Disease"/>
            <person name="Wu L."/>
            <person name="Ma J."/>
        </authorList>
    </citation>
    <scope>NUCLEOTIDE SEQUENCE [LARGE SCALE GENOMIC DNA]</scope>
    <source>
        <strain evidence="3">KCTC 42447</strain>
    </source>
</reference>
<feature type="domain" description="MaoC-like" evidence="1">
    <location>
        <begin position="19"/>
        <end position="105"/>
    </location>
</feature>
<dbReference type="SUPFAM" id="SSF54637">
    <property type="entry name" value="Thioesterase/thiol ester dehydrase-isomerase"/>
    <property type="match status" value="1"/>
</dbReference>
<proteinExistence type="predicted"/>
<dbReference type="InterPro" id="IPR002539">
    <property type="entry name" value="MaoC-like_dom"/>
</dbReference>
<comment type="caution">
    <text evidence="2">The sequence shown here is derived from an EMBL/GenBank/DDBJ whole genome shotgun (WGS) entry which is preliminary data.</text>
</comment>
<dbReference type="InterPro" id="IPR029069">
    <property type="entry name" value="HotDog_dom_sf"/>
</dbReference>
<organism evidence="2 3">
    <name type="scientific">Stutzerimonas tarimensis</name>
    <dbReference type="NCBI Taxonomy" id="1507735"/>
    <lineage>
        <taxon>Bacteria</taxon>
        <taxon>Pseudomonadati</taxon>
        <taxon>Pseudomonadota</taxon>
        <taxon>Gammaproteobacteria</taxon>
        <taxon>Pseudomonadales</taxon>
        <taxon>Pseudomonadaceae</taxon>
        <taxon>Stutzerimonas</taxon>
    </lineage>
</organism>
<dbReference type="Proteomes" id="UP001595630">
    <property type="component" value="Unassembled WGS sequence"/>
</dbReference>